<dbReference type="STRING" id="4829.A0A168T6D7"/>
<evidence type="ECO:0000256" key="9">
    <source>
        <dbReference type="ARBA" id="ARBA00023136"/>
    </source>
</evidence>
<name>A0A168T6D7_ABSGL</name>
<sequence>MLLAAKHLWISLVLALFWTSLVSATDAIAKTTIPIPTSFKNVKVIRVLDARTSIVHEDIGIRAKNIADAPVTEYLATIPAAVDDHVASITAFLRQQPKTPLIVEKAGFDSER</sequence>
<evidence type="ECO:0000313" key="11">
    <source>
        <dbReference type="EMBL" id="SAM09555.1"/>
    </source>
</evidence>
<evidence type="ECO:0000256" key="1">
    <source>
        <dbReference type="ARBA" id="ARBA00002791"/>
    </source>
</evidence>
<dbReference type="Pfam" id="PF04597">
    <property type="entry name" value="Ribophorin_I"/>
    <property type="match status" value="1"/>
</dbReference>
<gene>
    <name evidence="11" type="primary">ABSGL_15251.1 scaffold 16333</name>
</gene>
<feature type="signal peptide" evidence="10">
    <location>
        <begin position="1"/>
        <end position="24"/>
    </location>
</feature>
<dbReference type="EMBL" id="LT555144">
    <property type="protein sequence ID" value="SAM09555.1"/>
    <property type="molecule type" value="Genomic_DNA"/>
</dbReference>
<comment type="function">
    <text evidence="1">Subunit of the oligosaccharyl transferase (OST) complex that catalyzes the initial transfer of a defined glycan (Glc(3)Man(9)GlcNAc(2) in eukaryotes) from the lipid carrier dolichol-pyrophosphate to an asparagine residue within an Asn-X-Ser/Thr consensus motif in nascent polypeptide chains, the first step in protein N-glycosylation. N-glycosylation occurs cotranslationally and the complex associates with the Sec61 complex at the channel-forming translocon complex that mediates protein translocation across the endoplasmic reticulum (ER). All subunits are required for a maximal enzyme activity.</text>
</comment>
<evidence type="ECO:0000256" key="2">
    <source>
        <dbReference type="ARBA" id="ARBA00004115"/>
    </source>
</evidence>
<keyword evidence="9" id="KW-0472">Membrane</keyword>
<organism evidence="11">
    <name type="scientific">Absidia glauca</name>
    <name type="common">Pin mould</name>
    <dbReference type="NCBI Taxonomy" id="4829"/>
    <lineage>
        <taxon>Eukaryota</taxon>
        <taxon>Fungi</taxon>
        <taxon>Fungi incertae sedis</taxon>
        <taxon>Mucoromycota</taxon>
        <taxon>Mucoromycotina</taxon>
        <taxon>Mucoromycetes</taxon>
        <taxon>Mucorales</taxon>
        <taxon>Cunninghamellaceae</taxon>
        <taxon>Absidia</taxon>
    </lineage>
</organism>
<evidence type="ECO:0000256" key="3">
    <source>
        <dbReference type="ARBA" id="ARBA00004922"/>
    </source>
</evidence>
<evidence type="ECO:0000313" key="12">
    <source>
        <dbReference type="Proteomes" id="UP000078561"/>
    </source>
</evidence>
<evidence type="ECO:0000256" key="10">
    <source>
        <dbReference type="SAM" id="SignalP"/>
    </source>
</evidence>
<keyword evidence="7" id="KW-0256">Endoplasmic reticulum</keyword>
<accession>A0A168T6D7</accession>
<comment type="similarity">
    <text evidence="4">Belongs to the OST1 family.</text>
</comment>
<comment type="subcellular location">
    <subcellularLocation>
        <location evidence="2">Endoplasmic reticulum membrane</location>
        <topology evidence="2">Single-pass type I membrane protein</topology>
    </subcellularLocation>
</comment>
<dbReference type="InterPro" id="IPR007676">
    <property type="entry name" value="Ribophorin_I"/>
</dbReference>
<comment type="pathway">
    <text evidence="3">Protein modification; protein glycosylation.</text>
</comment>
<protein>
    <submittedName>
        <fullName evidence="11">Uncharacterized protein</fullName>
    </submittedName>
</protein>
<evidence type="ECO:0000256" key="8">
    <source>
        <dbReference type="ARBA" id="ARBA00022989"/>
    </source>
</evidence>
<evidence type="ECO:0000256" key="7">
    <source>
        <dbReference type="ARBA" id="ARBA00022824"/>
    </source>
</evidence>
<proteinExistence type="inferred from homology"/>
<evidence type="ECO:0000256" key="5">
    <source>
        <dbReference type="ARBA" id="ARBA00022692"/>
    </source>
</evidence>
<keyword evidence="12" id="KW-1185">Reference proteome</keyword>
<feature type="chain" id="PRO_5007900416" evidence="10">
    <location>
        <begin position="25"/>
        <end position="112"/>
    </location>
</feature>
<dbReference type="InParanoid" id="A0A168T6D7"/>
<reference evidence="11" key="1">
    <citation type="submission" date="2016-04" db="EMBL/GenBank/DDBJ databases">
        <authorList>
            <person name="Evans L.H."/>
            <person name="Alamgir A."/>
            <person name="Owens N."/>
            <person name="Weber N.D."/>
            <person name="Virtaneva K."/>
            <person name="Barbian K."/>
            <person name="Babar A."/>
            <person name="Rosenke K."/>
        </authorList>
    </citation>
    <scope>NUCLEOTIDE SEQUENCE [LARGE SCALE GENOMIC DNA]</scope>
    <source>
        <strain evidence="11">CBS 101.48</strain>
    </source>
</reference>
<keyword evidence="5" id="KW-0812">Transmembrane</keyword>
<dbReference type="GO" id="GO:0005789">
    <property type="term" value="C:endoplasmic reticulum membrane"/>
    <property type="evidence" value="ECO:0007669"/>
    <property type="project" value="UniProtKB-SubCell"/>
</dbReference>
<dbReference type="UniPathway" id="UPA00378"/>
<dbReference type="Proteomes" id="UP000078561">
    <property type="component" value="Unassembled WGS sequence"/>
</dbReference>
<keyword evidence="8" id="KW-1133">Transmembrane helix</keyword>
<dbReference type="AlphaFoldDB" id="A0A168T6D7"/>
<evidence type="ECO:0000256" key="4">
    <source>
        <dbReference type="ARBA" id="ARBA00008905"/>
    </source>
</evidence>
<keyword evidence="6 10" id="KW-0732">Signal</keyword>
<evidence type="ECO:0000256" key="6">
    <source>
        <dbReference type="ARBA" id="ARBA00022729"/>
    </source>
</evidence>